<dbReference type="Gene3D" id="3.40.50.1580">
    <property type="entry name" value="Nucleoside phosphorylase domain"/>
    <property type="match status" value="1"/>
</dbReference>
<comment type="similarity">
    <text evidence="1">Belongs to the PNP/UDP phosphorylase family.</text>
</comment>
<dbReference type="CDD" id="cd17763">
    <property type="entry name" value="UP_hUPP-like"/>
    <property type="match status" value="1"/>
</dbReference>
<dbReference type="GO" id="GO:0006218">
    <property type="term" value="P:uridine catabolic process"/>
    <property type="evidence" value="ECO:0007669"/>
    <property type="project" value="TreeGrafter"/>
</dbReference>
<feature type="binding site" evidence="2">
    <location>
        <position position="120"/>
    </location>
    <ligand>
        <name>phosphate</name>
        <dbReference type="ChEBI" id="CHEBI:43474"/>
    </ligand>
</feature>
<dbReference type="InterPro" id="IPR035994">
    <property type="entry name" value="Nucleoside_phosphorylase_sf"/>
</dbReference>
<dbReference type="InterPro" id="IPR000845">
    <property type="entry name" value="Nucleoside_phosphorylase_d"/>
</dbReference>
<keyword evidence="5" id="KW-1185">Reference proteome</keyword>
<feature type="binding site" evidence="2">
    <location>
        <position position="243"/>
    </location>
    <ligand>
        <name>substrate</name>
    </ligand>
</feature>
<evidence type="ECO:0000313" key="5">
    <source>
        <dbReference type="Proteomes" id="UP000639338"/>
    </source>
</evidence>
<dbReference type="Pfam" id="PF01048">
    <property type="entry name" value="PNP_UDP_1"/>
    <property type="match status" value="1"/>
</dbReference>
<dbReference type="GO" id="GO:0009166">
    <property type="term" value="P:nucleotide catabolic process"/>
    <property type="evidence" value="ECO:0007669"/>
    <property type="project" value="InterPro"/>
</dbReference>
<feature type="binding site" evidence="2">
    <location>
        <position position="245"/>
    </location>
    <ligand>
        <name>substrate</name>
    </ligand>
</feature>
<name>A0A835CVG1_APHGI</name>
<evidence type="ECO:0000313" key="4">
    <source>
        <dbReference type="EMBL" id="KAF7995343.1"/>
    </source>
</evidence>
<feature type="binding site" evidence="2">
    <location>
        <begin position="164"/>
        <end position="167"/>
    </location>
    <ligand>
        <name>phosphate</name>
        <dbReference type="ChEBI" id="CHEBI:43474"/>
    </ligand>
</feature>
<evidence type="ECO:0000256" key="1">
    <source>
        <dbReference type="ARBA" id="ARBA00010456"/>
    </source>
</evidence>
<dbReference type="Proteomes" id="UP000639338">
    <property type="component" value="Unassembled WGS sequence"/>
</dbReference>
<sequence length="366" mass="40878">MPTDESKNISRSVEKCNGNCGGGGDDDVDKREYDNAVRYRDGAVKLRNPNLYLLDQDILYHLALGSGSHDLVEMFGDVKFVCMGGTPKRMEQFAYYIMQEIGHKLPCGTTLLDISQYSYRYSMFKVGPVLSISHGMGIPSVGILLHEVIKLMYHAKVRDPMFIRIGTCGGVGYEGGTVVITEEAVDGMLKPYHETPILGKIVRRPAKMDKQLTKDLIALAHPEDPYDTIVGKTMCTSDFYEGQGRLDGAFCDFSEQDKLDYLTKLQKAGVVNIEMESTAFAALTHHAGISAAIVCVTLLDRLKGDQVMAPKEVLDEWQMRPQKLVSRFITQYLQRKGRLSLEGHGSMCVKSPRRFKLVQQESQNCD</sequence>
<comment type="caution">
    <text evidence="4">The sequence shown here is derived from an EMBL/GenBank/DDBJ whole genome shotgun (WGS) entry which is preliminary data.</text>
</comment>
<dbReference type="GO" id="GO:0004850">
    <property type="term" value="F:uridine phosphorylase activity"/>
    <property type="evidence" value="ECO:0007669"/>
    <property type="project" value="InterPro"/>
</dbReference>
<dbReference type="NCBIfam" id="TIGR01719">
    <property type="entry name" value="euk_UDPppase"/>
    <property type="match status" value="1"/>
</dbReference>
<proteinExistence type="inferred from homology"/>
<evidence type="ECO:0000256" key="2">
    <source>
        <dbReference type="PIRSR" id="PIRSR610059-50"/>
    </source>
</evidence>
<dbReference type="OrthoDB" id="204058at2759"/>
<dbReference type="AlphaFoldDB" id="A0A835CVG1"/>
<dbReference type="EMBL" id="JACMRX010000002">
    <property type="protein sequence ID" value="KAF7995343.1"/>
    <property type="molecule type" value="Genomic_DNA"/>
</dbReference>
<reference evidence="4 5" key="1">
    <citation type="submission" date="2020-08" db="EMBL/GenBank/DDBJ databases">
        <title>Aphidius gifuensis genome sequencing and assembly.</title>
        <authorList>
            <person name="Du Z."/>
        </authorList>
    </citation>
    <scope>NUCLEOTIDE SEQUENCE [LARGE SCALE GENOMIC DNA]</scope>
    <source>
        <strain evidence="4">YNYX2018</strain>
        <tissue evidence="4">Adults</tissue>
    </source>
</reference>
<dbReference type="InterPro" id="IPR010059">
    <property type="entry name" value="Uridine_phosphorylase_euk"/>
</dbReference>
<gene>
    <name evidence="4" type="ORF">HCN44_006450</name>
</gene>
<feature type="domain" description="Nucleoside phosphorylase" evidence="3">
    <location>
        <begin position="79"/>
        <end position="329"/>
    </location>
</feature>
<evidence type="ECO:0000259" key="3">
    <source>
        <dbReference type="Pfam" id="PF01048"/>
    </source>
</evidence>
<dbReference type="PANTHER" id="PTHR43691:SF11">
    <property type="entry name" value="FI09636P-RELATED"/>
    <property type="match status" value="1"/>
</dbReference>
<protein>
    <recommendedName>
        <fullName evidence="3">Nucleoside phosphorylase domain-containing protein</fullName>
    </recommendedName>
</protein>
<organism evidence="4 5">
    <name type="scientific">Aphidius gifuensis</name>
    <name type="common">Parasitoid wasp</name>
    <dbReference type="NCBI Taxonomy" id="684658"/>
    <lineage>
        <taxon>Eukaryota</taxon>
        <taxon>Metazoa</taxon>
        <taxon>Ecdysozoa</taxon>
        <taxon>Arthropoda</taxon>
        <taxon>Hexapoda</taxon>
        <taxon>Insecta</taxon>
        <taxon>Pterygota</taxon>
        <taxon>Neoptera</taxon>
        <taxon>Endopterygota</taxon>
        <taxon>Hymenoptera</taxon>
        <taxon>Apocrita</taxon>
        <taxon>Ichneumonoidea</taxon>
        <taxon>Braconidae</taxon>
        <taxon>Aphidiinae</taxon>
        <taxon>Aphidius</taxon>
    </lineage>
</organism>
<dbReference type="GO" id="GO:0005829">
    <property type="term" value="C:cytosol"/>
    <property type="evidence" value="ECO:0007669"/>
    <property type="project" value="TreeGrafter"/>
</dbReference>
<accession>A0A835CVG1</accession>
<dbReference type="PANTHER" id="PTHR43691">
    <property type="entry name" value="URIDINE PHOSPHORYLASE"/>
    <property type="match status" value="1"/>
</dbReference>
<dbReference type="SUPFAM" id="SSF53167">
    <property type="entry name" value="Purine and uridine phosphorylases"/>
    <property type="match status" value="1"/>
</dbReference>